<protein>
    <submittedName>
        <fullName evidence="3">Uncharacterized protein</fullName>
    </submittedName>
</protein>
<dbReference type="InterPro" id="IPR049046">
    <property type="entry name" value="Beta-AFase-like_GH127_middle"/>
</dbReference>
<evidence type="ECO:0000259" key="1">
    <source>
        <dbReference type="Pfam" id="PF07944"/>
    </source>
</evidence>
<dbReference type="OrthoDB" id="654211at2759"/>
<dbReference type="AlphaFoldDB" id="A0A6A5YDX1"/>
<evidence type="ECO:0000259" key="2">
    <source>
        <dbReference type="Pfam" id="PF20736"/>
    </source>
</evidence>
<dbReference type="GO" id="GO:0005975">
    <property type="term" value="P:carbohydrate metabolic process"/>
    <property type="evidence" value="ECO:0007669"/>
    <property type="project" value="InterPro"/>
</dbReference>
<dbReference type="InterPro" id="IPR012878">
    <property type="entry name" value="Beta-AFase-like_GH127_cat"/>
</dbReference>
<feature type="domain" description="Non-reducing end beta-L-arabinofuranosidase-like GH127 middle" evidence="2">
    <location>
        <begin position="204"/>
        <end position="266"/>
    </location>
</feature>
<proteinExistence type="predicted"/>
<dbReference type="Pfam" id="PF07944">
    <property type="entry name" value="Beta-AFase-like_GH127_cat"/>
    <property type="match status" value="1"/>
</dbReference>
<dbReference type="InterPro" id="IPR049174">
    <property type="entry name" value="Beta-AFase-like"/>
</dbReference>
<dbReference type="Proteomes" id="UP000799770">
    <property type="component" value="Unassembled WGS sequence"/>
</dbReference>
<dbReference type="Pfam" id="PF20736">
    <property type="entry name" value="Glyco_hydro127M"/>
    <property type="match status" value="1"/>
</dbReference>
<accession>A0A6A5YDX1</accession>
<evidence type="ECO:0000313" key="3">
    <source>
        <dbReference type="EMBL" id="KAF2105479.1"/>
    </source>
</evidence>
<reference evidence="3" key="1">
    <citation type="journal article" date="2020" name="Stud. Mycol.">
        <title>101 Dothideomycetes genomes: a test case for predicting lifestyles and emergence of pathogens.</title>
        <authorList>
            <person name="Haridas S."/>
            <person name="Albert R."/>
            <person name="Binder M."/>
            <person name="Bloem J."/>
            <person name="Labutti K."/>
            <person name="Salamov A."/>
            <person name="Andreopoulos B."/>
            <person name="Baker S."/>
            <person name="Barry K."/>
            <person name="Bills G."/>
            <person name="Bluhm B."/>
            <person name="Cannon C."/>
            <person name="Castanera R."/>
            <person name="Culley D."/>
            <person name="Daum C."/>
            <person name="Ezra D."/>
            <person name="Gonzalez J."/>
            <person name="Henrissat B."/>
            <person name="Kuo A."/>
            <person name="Liang C."/>
            <person name="Lipzen A."/>
            <person name="Lutzoni F."/>
            <person name="Magnuson J."/>
            <person name="Mondo S."/>
            <person name="Nolan M."/>
            <person name="Ohm R."/>
            <person name="Pangilinan J."/>
            <person name="Park H.-J."/>
            <person name="Ramirez L."/>
            <person name="Alfaro M."/>
            <person name="Sun H."/>
            <person name="Tritt A."/>
            <person name="Yoshinaga Y."/>
            <person name="Zwiers L.-H."/>
            <person name="Turgeon B."/>
            <person name="Goodwin S."/>
            <person name="Spatafora J."/>
            <person name="Crous P."/>
            <person name="Grigoriev I."/>
        </authorList>
    </citation>
    <scope>NUCLEOTIDE SEQUENCE</scope>
    <source>
        <strain evidence="3">CBS 627.86</strain>
    </source>
</reference>
<dbReference type="SUPFAM" id="SSF48208">
    <property type="entry name" value="Six-hairpin glycosidases"/>
    <property type="match status" value="1"/>
</dbReference>
<dbReference type="PANTHER" id="PTHR43465:SF2">
    <property type="entry name" value="DUF1680 DOMAIN PROTEIN (AFU_ORTHOLOGUE AFUA_1G08910)"/>
    <property type="match status" value="1"/>
</dbReference>
<keyword evidence="4" id="KW-1185">Reference proteome</keyword>
<dbReference type="InterPro" id="IPR008928">
    <property type="entry name" value="6-hairpin_glycosidase_sf"/>
</dbReference>
<name>A0A6A5YDX1_9PLEO</name>
<organism evidence="3 4">
    <name type="scientific">Lophiotrema nucula</name>
    <dbReference type="NCBI Taxonomy" id="690887"/>
    <lineage>
        <taxon>Eukaryota</taxon>
        <taxon>Fungi</taxon>
        <taxon>Dikarya</taxon>
        <taxon>Ascomycota</taxon>
        <taxon>Pezizomycotina</taxon>
        <taxon>Dothideomycetes</taxon>
        <taxon>Pleosporomycetidae</taxon>
        <taxon>Pleosporales</taxon>
        <taxon>Lophiotremataceae</taxon>
        <taxon>Lophiotrema</taxon>
    </lineage>
</organism>
<gene>
    <name evidence="3" type="ORF">BDV96DRAFT_617774</name>
</gene>
<feature type="domain" description="Non-reducing end beta-L-arabinofuranosidase-like GH127 catalytic" evidence="1">
    <location>
        <begin position="30"/>
        <end position="165"/>
    </location>
</feature>
<evidence type="ECO:0000313" key="4">
    <source>
        <dbReference type="Proteomes" id="UP000799770"/>
    </source>
</evidence>
<dbReference type="PANTHER" id="PTHR43465">
    <property type="entry name" value="DUF1680 DOMAIN PROTEIN (AFU_ORTHOLOGUE AFUA_1G08910)"/>
    <property type="match status" value="1"/>
</dbReference>
<dbReference type="EMBL" id="ML977379">
    <property type="protein sequence ID" value="KAF2105479.1"/>
    <property type="molecule type" value="Genomic_DNA"/>
</dbReference>
<sequence>MAYSQTRFPLVAVAPDTLIGQRCEAKTGRYDAFKLDYLFWDSDVAKWIEGAFYYLEENFLPEVDAAVKELVEMIRRAQQQDGYLNTHYTVLYNAGHLIEAVLAHHHVYKNNHLMEPILEYVDLFCDTFGPGKDQIHGYPGHPEIELALLRLHERTGNARHFELAATEEYRGFGIDYFLPHGTDERGCYAETCRDLRSAFFSTDITVNLYVSSTLDFSVGQGKGKGKVEQDSMWPWVGDIKFKITSSIKSISLKLRIPGWASSHSVAQNPAVGQNTICLVRGPVVYCVEDVDNPWVRDHFKGTFVDPKVKLTEETMKDDKTGDEYIRLTLEDGARGLDLSEVSAAPSMDVDELEEQMKKSKEISTLHVVPYYFRAN</sequence>